<dbReference type="GO" id="GO:0000045">
    <property type="term" value="P:autophagosome assembly"/>
    <property type="evidence" value="ECO:0007669"/>
    <property type="project" value="TreeGrafter"/>
</dbReference>
<evidence type="ECO:0000313" key="7">
    <source>
        <dbReference type="EMBL" id="EJK49402.1"/>
    </source>
</evidence>
<dbReference type="eggNOG" id="KOG0595">
    <property type="taxonomic scope" value="Eukaryota"/>
</dbReference>
<feature type="region of interest" description="Disordered" evidence="5">
    <location>
        <begin position="466"/>
        <end position="522"/>
    </location>
</feature>
<dbReference type="GO" id="GO:0000407">
    <property type="term" value="C:phagophore assembly site"/>
    <property type="evidence" value="ECO:0007669"/>
    <property type="project" value="TreeGrafter"/>
</dbReference>
<comment type="caution">
    <text evidence="7">The sequence shown here is derived from an EMBL/GenBank/DDBJ whole genome shotgun (WGS) entry which is preliminary data.</text>
</comment>
<proteinExistence type="predicted"/>
<evidence type="ECO:0000313" key="8">
    <source>
        <dbReference type="Proteomes" id="UP000266841"/>
    </source>
</evidence>
<dbReference type="GO" id="GO:0004674">
    <property type="term" value="F:protein serine/threonine kinase activity"/>
    <property type="evidence" value="ECO:0007669"/>
    <property type="project" value="InterPro"/>
</dbReference>
<dbReference type="Gene3D" id="1.10.510.10">
    <property type="entry name" value="Transferase(Phosphotransferase) domain 1"/>
    <property type="match status" value="1"/>
</dbReference>
<protein>
    <recommendedName>
        <fullName evidence="6">Protein kinase domain-containing protein</fullName>
    </recommendedName>
</protein>
<feature type="region of interest" description="Disordered" evidence="5">
    <location>
        <begin position="700"/>
        <end position="806"/>
    </location>
</feature>
<feature type="compositionally biased region" description="Basic and acidic residues" evidence="5">
    <location>
        <begin position="492"/>
        <end position="502"/>
    </location>
</feature>
<feature type="compositionally biased region" description="Basic and acidic residues" evidence="5">
    <location>
        <begin position="104"/>
        <end position="114"/>
    </location>
</feature>
<sequence length="997" mass="105996">MGTALAQVTRPPRPARQELDIEHRFYLRQGENERPAQADHDAPPFILARDGGVRVLAAEQQEGEDRGGLRPAGEARERLVRVGLQGCTTRGLQGSNLVPAGLRGHPERRGRGDQGHIANVEEADEEGSREPRHGDRHPADVPSPQHRLPARRAEDGDALLPRPGVLRRGRPAGSHTIAEAQAPRRAFMQAAGQGPVGGAGLPLGEGACASRHQAAESAPDRAAPPGGRGGESALGRSSACRPAEDGAVWGCIHAQDCGLYMAPEVLNGEKYDVRADLWSTGVVLFEMVTGKTPFHGQTPIDLLRNIKTKAVRMPNDLRPTREFVVLLRGLLVRRPHSRADFKTFTGLSEAFVSLGCNGSPAAYDRPDIETNIHVVGQMNLCSISETEGEHSIVGSADRYTGQYSRAPHVPSVSQTAMVTSQRGGHSHSGAPLLDKQGVVTPPFAPLPAPPFARGHHGSVAQGRSSVFAPLQGSPNLAPSGPRMPSPPSLSLGEDRASARIDARSLPQPRPSRHGSYGGGGMHQQFMNQQTMIVNNQNNLFAGYRQASPRTNHDSSTEGFVMVEHSACRSRSNSSLNSPATSGAYSPSVSPHSSSGRVTILNKAQIGMLGTSPQTGRALVGRMMSGSPSKSSQAASGGRFDVSPASALKSGGCLAHIDSLAKMLAASEDIGRRAITVAHLGDTRAYSAMGLLVAQKEGSGVVSSMSTSNGPPPPPATVSQSEPLASMEDANAGKNDGTPPMSNATKTLSTTRGVTVEDEDTQREKDIEDELPFSMTSSTTGGGGSRDEKTGNVDNSEGEESQEGTPAAIQVHFREALLCYFKTMSMMKYAIGATQKVVKEIDSVSLPADPQSSRNPYLPVKDAADATLAWLRGQFSAVLERADAAGEQISDLQKISPLMMESSVCVEELIYNHSLKCGQDGAVNQLHGQYDCARSCYRSAGLLAETLLMESRLGEDDRATLEGYVTSFADQIMALDALQRVELELKHSQLRQATDSRV</sequence>
<gene>
    <name evidence="7" type="ORF">THAOC_31728</name>
</gene>
<feature type="region of interest" description="Disordered" evidence="5">
    <location>
        <begin position="95"/>
        <end position="174"/>
    </location>
</feature>
<evidence type="ECO:0000256" key="1">
    <source>
        <dbReference type="ARBA" id="ARBA00022679"/>
    </source>
</evidence>
<evidence type="ECO:0000256" key="4">
    <source>
        <dbReference type="ARBA" id="ARBA00022840"/>
    </source>
</evidence>
<evidence type="ECO:0000256" key="3">
    <source>
        <dbReference type="ARBA" id="ARBA00022777"/>
    </source>
</evidence>
<dbReference type="GO" id="GO:0005829">
    <property type="term" value="C:cytosol"/>
    <property type="evidence" value="ECO:0007669"/>
    <property type="project" value="TreeGrafter"/>
</dbReference>
<dbReference type="Pfam" id="PF00069">
    <property type="entry name" value="Pkinase"/>
    <property type="match status" value="1"/>
</dbReference>
<keyword evidence="1" id="KW-0808">Transferase</keyword>
<dbReference type="OMA" id="DQGHIAN"/>
<dbReference type="InterPro" id="IPR022708">
    <property type="entry name" value="Atg1-like_tMIT"/>
</dbReference>
<feature type="region of interest" description="Disordered" evidence="5">
    <location>
        <begin position="570"/>
        <end position="593"/>
    </location>
</feature>
<dbReference type="Proteomes" id="UP000266841">
    <property type="component" value="Unassembled WGS sequence"/>
</dbReference>
<dbReference type="PANTHER" id="PTHR24348:SF22">
    <property type="entry name" value="NON-SPECIFIC SERINE_THREONINE PROTEIN KINASE"/>
    <property type="match status" value="1"/>
</dbReference>
<dbReference type="InterPro" id="IPR045269">
    <property type="entry name" value="Atg1-like"/>
</dbReference>
<organism evidence="7 8">
    <name type="scientific">Thalassiosira oceanica</name>
    <name type="common">Marine diatom</name>
    <dbReference type="NCBI Taxonomy" id="159749"/>
    <lineage>
        <taxon>Eukaryota</taxon>
        <taxon>Sar</taxon>
        <taxon>Stramenopiles</taxon>
        <taxon>Ochrophyta</taxon>
        <taxon>Bacillariophyta</taxon>
        <taxon>Coscinodiscophyceae</taxon>
        <taxon>Thalassiosirophycidae</taxon>
        <taxon>Thalassiosirales</taxon>
        <taxon>Thalassiosiraceae</taxon>
        <taxon>Thalassiosira</taxon>
    </lineage>
</organism>
<keyword evidence="3" id="KW-0418">Kinase</keyword>
<feature type="compositionally biased region" description="Basic and acidic residues" evidence="5">
    <location>
        <begin position="126"/>
        <end position="139"/>
    </location>
</feature>
<dbReference type="GO" id="GO:0005776">
    <property type="term" value="C:autophagosome"/>
    <property type="evidence" value="ECO:0007669"/>
    <property type="project" value="TreeGrafter"/>
</dbReference>
<feature type="compositionally biased region" description="Acidic residues" evidence="5">
    <location>
        <begin position="755"/>
        <end position="770"/>
    </location>
</feature>
<keyword evidence="2" id="KW-0547">Nucleotide-binding</keyword>
<dbReference type="PROSITE" id="PS50011">
    <property type="entry name" value="PROTEIN_KINASE_DOM"/>
    <property type="match status" value="1"/>
</dbReference>
<dbReference type="InterPro" id="IPR000719">
    <property type="entry name" value="Prot_kinase_dom"/>
</dbReference>
<name>K0RRT9_THAOC</name>
<keyword evidence="8" id="KW-1185">Reference proteome</keyword>
<dbReference type="Pfam" id="PF12063">
    <property type="entry name" value="ATG1-like_MIT1"/>
    <property type="match status" value="1"/>
</dbReference>
<dbReference type="SUPFAM" id="SSF56112">
    <property type="entry name" value="Protein kinase-like (PK-like)"/>
    <property type="match status" value="1"/>
</dbReference>
<dbReference type="OrthoDB" id="346907at2759"/>
<dbReference type="SMART" id="SM00220">
    <property type="entry name" value="S_TKc"/>
    <property type="match status" value="1"/>
</dbReference>
<dbReference type="GO" id="GO:0010506">
    <property type="term" value="P:regulation of autophagy"/>
    <property type="evidence" value="ECO:0007669"/>
    <property type="project" value="InterPro"/>
</dbReference>
<evidence type="ECO:0000256" key="2">
    <source>
        <dbReference type="ARBA" id="ARBA00022741"/>
    </source>
</evidence>
<dbReference type="InterPro" id="IPR011009">
    <property type="entry name" value="Kinase-like_dom_sf"/>
</dbReference>
<evidence type="ECO:0000259" key="6">
    <source>
        <dbReference type="PROSITE" id="PS50011"/>
    </source>
</evidence>
<reference evidence="7 8" key="1">
    <citation type="journal article" date="2012" name="Genome Biol.">
        <title>Genome and low-iron response of an oceanic diatom adapted to chronic iron limitation.</title>
        <authorList>
            <person name="Lommer M."/>
            <person name="Specht M."/>
            <person name="Roy A.S."/>
            <person name="Kraemer L."/>
            <person name="Andreson R."/>
            <person name="Gutowska M.A."/>
            <person name="Wolf J."/>
            <person name="Bergner S.V."/>
            <person name="Schilhabel M.B."/>
            <person name="Klostermeier U.C."/>
            <person name="Beiko R.G."/>
            <person name="Rosenstiel P."/>
            <person name="Hippler M."/>
            <person name="Laroche J."/>
        </authorList>
    </citation>
    <scope>NUCLEOTIDE SEQUENCE [LARGE SCALE GENOMIC DNA]</scope>
    <source>
        <strain evidence="7 8">CCMP1005</strain>
    </source>
</reference>
<dbReference type="PANTHER" id="PTHR24348">
    <property type="entry name" value="SERINE/THREONINE-PROTEIN KINASE UNC-51-RELATED"/>
    <property type="match status" value="1"/>
</dbReference>
<dbReference type="EMBL" id="AGNL01044841">
    <property type="protein sequence ID" value="EJK49402.1"/>
    <property type="molecule type" value="Genomic_DNA"/>
</dbReference>
<dbReference type="GO" id="GO:0016020">
    <property type="term" value="C:membrane"/>
    <property type="evidence" value="ECO:0007669"/>
    <property type="project" value="TreeGrafter"/>
</dbReference>
<evidence type="ECO:0000256" key="5">
    <source>
        <dbReference type="SAM" id="MobiDB-lite"/>
    </source>
</evidence>
<keyword evidence="4" id="KW-0067">ATP-binding</keyword>
<feature type="compositionally biased region" description="Polar residues" evidence="5">
    <location>
        <begin position="570"/>
        <end position="584"/>
    </location>
</feature>
<dbReference type="AlphaFoldDB" id="K0RRT9"/>
<dbReference type="GO" id="GO:0005524">
    <property type="term" value="F:ATP binding"/>
    <property type="evidence" value="ECO:0007669"/>
    <property type="project" value="UniProtKB-KW"/>
</dbReference>
<feature type="domain" description="Protein kinase" evidence="6">
    <location>
        <begin position="21"/>
        <end position="352"/>
    </location>
</feature>
<accession>K0RRT9</accession>
<feature type="compositionally biased region" description="Polar residues" evidence="5">
    <location>
        <begin position="739"/>
        <end position="752"/>
    </location>
</feature>
<feature type="region of interest" description="Disordered" evidence="5">
    <location>
        <begin position="202"/>
        <end position="238"/>
    </location>
</feature>